<accession>A0ABT0SIJ1</accession>
<dbReference type="Proteomes" id="UP001431235">
    <property type="component" value="Unassembled WGS sequence"/>
</dbReference>
<organism evidence="1 2">
    <name type="scientific">Stenotrophomonas mori</name>
    <dbReference type="NCBI Taxonomy" id="2871096"/>
    <lineage>
        <taxon>Bacteria</taxon>
        <taxon>Pseudomonadati</taxon>
        <taxon>Pseudomonadota</taxon>
        <taxon>Gammaproteobacteria</taxon>
        <taxon>Lysobacterales</taxon>
        <taxon>Lysobacteraceae</taxon>
        <taxon>Stenotrophomonas</taxon>
    </lineage>
</organism>
<keyword evidence="2" id="KW-1185">Reference proteome</keyword>
<reference evidence="1 2" key="1">
    <citation type="submission" date="2021-08" db="EMBL/GenBank/DDBJ databases">
        <title>Novel members of of the genus Stenotrophomonas from differernt environment.</title>
        <authorList>
            <person name="Deng Y."/>
        </authorList>
    </citation>
    <scope>NUCLEOTIDE SEQUENCE [LARGE SCALE GENOMIC DNA]</scope>
    <source>
        <strain evidence="1 2">CPCC 101365</strain>
    </source>
</reference>
<dbReference type="EMBL" id="JAIKTS010000003">
    <property type="protein sequence ID" value="MCL7715157.1"/>
    <property type="molecule type" value="Genomic_DNA"/>
</dbReference>
<evidence type="ECO:0000313" key="2">
    <source>
        <dbReference type="Proteomes" id="UP001431235"/>
    </source>
</evidence>
<evidence type="ECO:0000313" key="1">
    <source>
        <dbReference type="EMBL" id="MCL7715157.1"/>
    </source>
</evidence>
<protein>
    <recommendedName>
        <fullName evidence="3">Type IV pilus biogenesis protein PilP</fullName>
    </recommendedName>
</protein>
<sequence>MKMKFTAAFALAIWLAVTAWLATMVIVKPAVLHLGNNAEETAAMAQLRGAIGHNHQLQARLAELRRPDALGDGQPLLALPSTPASGATGPGLRVDSTAAPAAHSVSIVLDTGGRRSAVIDGHHVRAGTRLGDGARVAAIGADWVRIENSDGTRKVHTVASPFHPAAASGDER</sequence>
<name>A0ABT0SIJ1_9GAMM</name>
<gene>
    <name evidence="1" type="ORF">K5L01_10915</name>
</gene>
<comment type="caution">
    <text evidence="1">The sequence shown here is derived from an EMBL/GenBank/DDBJ whole genome shotgun (WGS) entry which is preliminary data.</text>
</comment>
<evidence type="ECO:0008006" key="3">
    <source>
        <dbReference type="Google" id="ProtNLM"/>
    </source>
</evidence>
<dbReference type="RefSeq" id="WP_250064522.1">
    <property type="nucleotide sequence ID" value="NZ_JAIKTS010000003.1"/>
</dbReference>
<proteinExistence type="predicted"/>